<evidence type="ECO:0000313" key="1">
    <source>
        <dbReference type="EMBL" id="JAH78621.1"/>
    </source>
</evidence>
<dbReference type="AlphaFoldDB" id="A0A0E9VKR6"/>
<dbReference type="EMBL" id="GBXM01029956">
    <property type="protein sequence ID" value="JAH78621.1"/>
    <property type="molecule type" value="Transcribed_RNA"/>
</dbReference>
<name>A0A0E9VKR6_ANGAN</name>
<reference evidence="1" key="1">
    <citation type="submission" date="2014-11" db="EMBL/GenBank/DDBJ databases">
        <authorList>
            <person name="Amaro Gonzalez C."/>
        </authorList>
    </citation>
    <scope>NUCLEOTIDE SEQUENCE</scope>
</reference>
<organism evidence="1">
    <name type="scientific">Anguilla anguilla</name>
    <name type="common">European freshwater eel</name>
    <name type="synonym">Muraena anguilla</name>
    <dbReference type="NCBI Taxonomy" id="7936"/>
    <lineage>
        <taxon>Eukaryota</taxon>
        <taxon>Metazoa</taxon>
        <taxon>Chordata</taxon>
        <taxon>Craniata</taxon>
        <taxon>Vertebrata</taxon>
        <taxon>Euteleostomi</taxon>
        <taxon>Actinopterygii</taxon>
        <taxon>Neopterygii</taxon>
        <taxon>Teleostei</taxon>
        <taxon>Anguilliformes</taxon>
        <taxon>Anguillidae</taxon>
        <taxon>Anguilla</taxon>
    </lineage>
</organism>
<protein>
    <submittedName>
        <fullName evidence="1">Uncharacterized protein</fullName>
    </submittedName>
</protein>
<accession>A0A0E9VKR6</accession>
<reference evidence="1" key="2">
    <citation type="journal article" date="2015" name="Fish Shellfish Immunol.">
        <title>Early steps in the European eel (Anguilla anguilla)-Vibrio vulnificus interaction in the gills: Role of the RtxA13 toxin.</title>
        <authorList>
            <person name="Callol A."/>
            <person name="Pajuelo D."/>
            <person name="Ebbesson L."/>
            <person name="Teles M."/>
            <person name="MacKenzie S."/>
            <person name="Amaro C."/>
        </authorList>
    </citation>
    <scope>NUCLEOTIDE SEQUENCE</scope>
</reference>
<sequence length="26" mass="3152">MSNYPFGIQSFYAMFVAFKKTNLPYW</sequence>
<proteinExistence type="predicted"/>